<keyword evidence="3" id="KW-1185">Reference proteome</keyword>
<protein>
    <submittedName>
        <fullName evidence="4">ABC transporter permease</fullName>
    </submittedName>
</protein>
<reference evidence="2 3" key="2">
    <citation type="submission" date="2018-11" db="EMBL/GenBank/DDBJ databases">
        <authorList>
            <consortium name="Pathogen Informatics"/>
        </authorList>
    </citation>
    <scope>NUCLEOTIDE SEQUENCE [LARGE SCALE GENOMIC DNA]</scope>
    <source>
        <strain evidence="2">Dakar</strain>
        <strain evidence="3">Dakar, Senegal</strain>
    </source>
</reference>
<organism evidence="4">
    <name type="scientific">Schistosoma curassoni</name>
    <dbReference type="NCBI Taxonomy" id="6186"/>
    <lineage>
        <taxon>Eukaryota</taxon>
        <taxon>Metazoa</taxon>
        <taxon>Spiralia</taxon>
        <taxon>Lophotrochozoa</taxon>
        <taxon>Platyhelminthes</taxon>
        <taxon>Trematoda</taxon>
        <taxon>Digenea</taxon>
        <taxon>Strigeidida</taxon>
        <taxon>Schistosomatoidea</taxon>
        <taxon>Schistosomatidae</taxon>
        <taxon>Schistosoma</taxon>
    </lineage>
</organism>
<evidence type="ECO:0000313" key="4">
    <source>
        <dbReference type="WBParaSite" id="SCUD_0000862301-mRNA-1"/>
    </source>
</evidence>
<gene>
    <name evidence="2" type="ORF">SCUD_LOCUS8623</name>
</gene>
<sequence length="37" mass="4330">MPSPSITISLIQNHIWPILVLMLFPILWYDVVYFVGI</sequence>
<evidence type="ECO:0000256" key="1">
    <source>
        <dbReference type="SAM" id="Phobius"/>
    </source>
</evidence>
<dbReference type="EMBL" id="UZAK01032832">
    <property type="protein sequence ID" value="VDP31711.1"/>
    <property type="molecule type" value="Genomic_DNA"/>
</dbReference>
<reference evidence="4" key="1">
    <citation type="submission" date="2016-06" db="UniProtKB">
        <authorList>
            <consortium name="WormBaseParasite"/>
        </authorList>
    </citation>
    <scope>IDENTIFICATION</scope>
</reference>
<keyword evidence="1" id="KW-1133">Transmembrane helix</keyword>
<dbReference type="Proteomes" id="UP000279833">
    <property type="component" value="Unassembled WGS sequence"/>
</dbReference>
<evidence type="ECO:0000313" key="3">
    <source>
        <dbReference type="Proteomes" id="UP000279833"/>
    </source>
</evidence>
<evidence type="ECO:0000313" key="2">
    <source>
        <dbReference type="EMBL" id="VDP31711.1"/>
    </source>
</evidence>
<name>A0A183K0W0_9TREM</name>
<dbReference type="AlphaFoldDB" id="A0A183K0W0"/>
<proteinExistence type="predicted"/>
<keyword evidence="1" id="KW-0472">Membrane</keyword>
<dbReference type="WBParaSite" id="SCUD_0000862301-mRNA-1">
    <property type="protein sequence ID" value="SCUD_0000862301-mRNA-1"/>
    <property type="gene ID" value="SCUD_0000862301"/>
</dbReference>
<keyword evidence="1" id="KW-0812">Transmembrane</keyword>
<accession>A0A183K0W0</accession>
<feature type="transmembrane region" description="Helical" evidence="1">
    <location>
        <begin position="15"/>
        <end position="35"/>
    </location>
</feature>